<sequence>MRSHGAEHQRKTAGHAGGAAGFTSFTFGLPRWPALAGLWARGPLVRTTDRIEALVLLLAIVMSAAFLPLAAVLGSTVYDTQRDRYAEQAAVRTAVPAVITEVPDVTKRPRSRLISAPARWSVNGVEHTGSVLASSATEPGDTVEIWVDPDGKPVSPPGTPGRAALEAIMVAALAWVGLSGATALLYLGVRAVCDRIRLAQWQTALEDLVGPR</sequence>
<dbReference type="Proteomes" id="UP000006265">
    <property type="component" value="Unassembled WGS sequence"/>
</dbReference>
<dbReference type="PANTHER" id="PTHR42305">
    <property type="entry name" value="MEMBRANE PROTEIN RV1733C-RELATED"/>
    <property type="match status" value="1"/>
</dbReference>
<dbReference type="STRING" id="1122247.GCA_000379865_01217"/>
<evidence type="ECO:0000313" key="2">
    <source>
        <dbReference type="EMBL" id="EKF21829.1"/>
    </source>
</evidence>
<name>K5BIR6_MYCHD</name>
<dbReference type="OrthoDB" id="4542680at2"/>
<protein>
    <submittedName>
        <fullName evidence="2">Putative membrane protein</fullName>
    </submittedName>
</protein>
<evidence type="ECO:0000313" key="3">
    <source>
        <dbReference type="Proteomes" id="UP000006265"/>
    </source>
</evidence>
<comment type="caution">
    <text evidence="2">The sequence shown here is derived from an EMBL/GenBank/DDBJ whole genome shotgun (WGS) entry which is preliminary data.</text>
</comment>
<dbReference type="RefSeq" id="WP_005631250.1">
    <property type="nucleotide sequence ID" value="NZ_AMRA01000113.1"/>
</dbReference>
<organism evidence="2 3">
    <name type="scientific">Mycolicibacterium hassiacum (strain DSM 44199 / CIP 105218 / JCM 12690 / 3849)</name>
    <name type="common">Mycobacterium hassiacum</name>
    <dbReference type="NCBI Taxonomy" id="1122247"/>
    <lineage>
        <taxon>Bacteria</taxon>
        <taxon>Bacillati</taxon>
        <taxon>Actinomycetota</taxon>
        <taxon>Actinomycetes</taxon>
        <taxon>Mycobacteriales</taxon>
        <taxon>Mycobacteriaceae</taxon>
        <taxon>Mycolicibacterium</taxon>
    </lineage>
</organism>
<feature type="transmembrane region" description="Helical" evidence="1">
    <location>
        <begin position="167"/>
        <end position="189"/>
    </location>
</feature>
<dbReference type="InterPro" id="IPR039708">
    <property type="entry name" value="MT1774/Rv1733c-like"/>
</dbReference>
<keyword evidence="1" id="KW-0472">Membrane</keyword>
<feature type="transmembrane region" description="Helical" evidence="1">
    <location>
        <begin position="53"/>
        <end position="73"/>
    </location>
</feature>
<proteinExistence type="predicted"/>
<evidence type="ECO:0000256" key="1">
    <source>
        <dbReference type="SAM" id="Phobius"/>
    </source>
</evidence>
<dbReference type="eggNOG" id="ENOG5032YM7">
    <property type="taxonomic scope" value="Bacteria"/>
</dbReference>
<dbReference type="PATRIC" id="fig|1122247.3.peg.4053"/>
<accession>K5BIR6</accession>
<gene>
    <name evidence="2" type="ORF">C731_4225</name>
</gene>
<reference evidence="2 3" key="1">
    <citation type="journal article" date="2012" name="J. Bacteriol.">
        <title>Genome sequence of Mycobacterium hassiacum DSM 44199, a rare source of heat-stable mycobacterial proteins.</title>
        <authorList>
            <person name="Tiago I."/>
            <person name="Maranha A."/>
            <person name="Mendes V."/>
            <person name="Alarico S."/>
            <person name="Moynihan P.J."/>
            <person name="Clarke A.J."/>
            <person name="Macedo-Ribeiro S."/>
            <person name="Pereira P.J."/>
            <person name="Empadinhas N."/>
        </authorList>
    </citation>
    <scope>NUCLEOTIDE SEQUENCE [LARGE SCALE GENOMIC DNA]</scope>
    <source>
        <strain evidence="3">DSM 44199 / CIP 105218 / JCM 12690 / 3849</strain>
    </source>
</reference>
<dbReference type="AlphaFoldDB" id="K5BIR6"/>
<dbReference type="PANTHER" id="PTHR42305:SF1">
    <property type="entry name" value="MEMBRANE PROTEIN RV1733C-RELATED"/>
    <property type="match status" value="1"/>
</dbReference>
<keyword evidence="3" id="KW-1185">Reference proteome</keyword>
<dbReference type="EMBL" id="AMRA01000113">
    <property type="protein sequence ID" value="EKF21829.1"/>
    <property type="molecule type" value="Genomic_DNA"/>
</dbReference>
<keyword evidence="1" id="KW-0812">Transmembrane</keyword>
<keyword evidence="1" id="KW-1133">Transmembrane helix</keyword>